<dbReference type="GO" id="GO:0102559">
    <property type="term" value="F:peptide chain release factor N(5)-glutamine methyltransferase activity"/>
    <property type="evidence" value="ECO:0007669"/>
    <property type="project" value="UniProtKB-EC"/>
</dbReference>
<dbReference type="InterPro" id="IPR007848">
    <property type="entry name" value="Small_mtfrase_dom"/>
</dbReference>
<name>Q8EWY4_MALP2</name>
<feature type="domain" description="Methyltransferase small" evidence="6">
    <location>
        <begin position="122"/>
        <end position="207"/>
    </location>
</feature>
<dbReference type="HOGENOM" id="CLU_018398_3_2_14"/>
<evidence type="ECO:0000259" key="6">
    <source>
        <dbReference type="Pfam" id="PF05175"/>
    </source>
</evidence>
<dbReference type="Proteomes" id="UP000002522">
    <property type="component" value="Chromosome"/>
</dbReference>
<dbReference type="AlphaFoldDB" id="Q8EWY4"/>
<keyword evidence="8" id="KW-1185">Reference proteome</keyword>
<keyword evidence="4" id="KW-0949">S-adenosyl-L-methionine</keyword>
<sequence>MKQLKCKRQKSSMTFSELTKRLNPLDDSQIKWILKELILFNSKIIENSSDIFFEKDTEIDFEYKKILKQLNKVLNKNIPVQYITKSFSFYGLSFFIKKGCFVPRQETEYMLDWAVKQKKLIDKKYILDLCSGSGVLANTISYIKKNKDAIVIGVEKNRTPYKVGVKNQRNLKLKTQFIKSDIFKIDRSHYEKCDFIICNPPYIDKNDPNVDPSTKCEPKQALFAPQNGYYFYFRFLSEIYPILANGTEIIFEIGFNQKEEIEKFLIKNNITVFKFLKDLDDKDRVLYIKK</sequence>
<evidence type="ECO:0000256" key="3">
    <source>
        <dbReference type="ARBA" id="ARBA00022679"/>
    </source>
</evidence>
<keyword evidence="2 7" id="KW-0489">Methyltransferase</keyword>
<dbReference type="CDD" id="cd02440">
    <property type="entry name" value="AdoMet_MTases"/>
    <property type="match status" value="1"/>
</dbReference>
<dbReference type="InterPro" id="IPR002052">
    <property type="entry name" value="DNA_methylase_N6_adenine_CS"/>
</dbReference>
<dbReference type="KEGG" id="mpe:MYPE660"/>
<dbReference type="PANTHER" id="PTHR18895">
    <property type="entry name" value="HEMK METHYLTRANSFERASE"/>
    <property type="match status" value="1"/>
</dbReference>
<dbReference type="PROSITE" id="PS00092">
    <property type="entry name" value="N6_MTASE"/>
    <property type="match status" value="1"/>
</dbReference>
<dbReference type="PANTHER" id="PTHR18895:SF74">
    <property type="entry name" value="MTRF1L RELEASE FACTOR GLUTAMINE METHYLTRANSFERASE"/>
    <property type="match status" value="1"/>
</dbReference>
<dbReference type="Gene3D" id="3.40.50.150">
    <property type="entry name" value="Vaccinia Virus protein VP39"/>
    <property type="match status" value="1"/>
</dbReference>
<dbReference type="InterPro" id="IPR029063">
    <property type="entry name" value="SAM-dependent_MTases_sf"/>
</dbReference>
<dbReference type="Gene3D" id="1.10.8.10">
    <property type="entry name" value="DNA helicase RuvA subunit, C-terminal domain"/>
    <property type="match status" value="1"/>
</dbReference>
<evidence type="ECO:0000313" key="8">
    <source>
        <dbReference type="Proteomes" id="UP000002522"/>
    </source>
</evidence>
<evidence type="ECO:0000256" key="5">
    <source>
        <dbReference type="ARBA" id="ARBA00048391"/>
    </source>
</evidence>
<accession>Q8EWY4</accession>
<dbReference type="Pfam" id="PF05175">
    <property type="entry name" value="MTS"/>
    <property type="match status" value="1"/>
</dbReference>
<dbReference type="NCBIfam" id="TIGR00536">
    <property type="entry name" value="hemK_fam"/>
    <property type="match status" value="1"/>
</dbReference>
<evidence type="ECO:0000256" key="2">
    <source>
        <dbReference type="ARBA" id="ARBA00022603"/>
    </source>
</evidence>
<dbReference type="NCBIfam" id="TIGR03534">
    <property type="entry name" value="RF_mod_PrmC"/>
    <property type="match status" value="1"/>
</dbReference>
<dbReference type="EC" id="2.1.1.297" evidence="1"/>
<dbReference type="InterPro" id="IPR004556">
    <property type="entry name" value="HemK-like"/>
</dbReference>
<keyword evidence="3" id="KW-0808">Transferase</keyword>
<dbReference type="EMBL" id="BA000026">
    <property type="protein sequence ID" value="BAC43856.1"/>
    <property type="molecule type" value="Genomic_DNA"/>
</dbReference>
<dbReference type="GO" id="GO:0032259">
    <property type="term" value="P:methylation"/>
    <property type="evidence" value="ECO:0007669"/>
    <property type="project" value="UniProtKB-KW"/>
</dbReference>
<proteinExistence type="predicted"/>
<gene>
    <name evidence="7" type="ordered locus">MYPE660</name>
</gene>
<evidence type="ECO:0000313" key="7">
    <source>
        <dbReference type="EMBL" id="BAC43856.1"/>
    </source>
</evidence>
<protein>
    <recommendedName>
        <fullName evidence="1">peptide chain release factor N(5)-glutamine methyltransferase</fullName>
        <ecNumber evidence="1">2.1.1.297</ecNumber>
    </recommendedName>
</protein>
<evidence type="ECO:0000256" key="1">
    <source>
        <dbReference type="ARBA" id="ARBA00012771"/>
    </source>
</evidence>
<dbReference type="InParanoid" id="Q8EWY4"/>
<dbReference type="STRING" id="272633.gene:10731157"/>
<dbReference type="SUPFAM" id="SSF53335">
    <property type="entry name" value="S-adenosyl-L-methionine-dependent methyltransferases"/>
    <property type="match status" value="1"/>
</dbReference>
<dbReference type="FunCoup" id="Q8EWY4">
    <property type="interactions" value="247"/>
</dbReference>
<dbReference type="eggNOG" id="COG2890">
    <property type="taxonomic scope" value="Bacteria"/>
</dbReference>
<dbReference type="GO" id="GO:0003676">
    <property type="term" value="F:nucleic acid binding"/>
    <property type="evidence" value="ECO:0007669"/>
    <property type="project" value="InterPro"/>
</dbReference>
<dbReference type="InterPro" id="IPR050320">
    <property type="entry name" value="N5-glutamine_MTase"/>
</dbReference>
<reference evidence="7 8" key="1">
    <citation type="journal article" date="2002" name="Nucleic Acids Res.">
        <title>The complete genomic sequence of Mycoplasma penetrans, an intracellular bacterial pathogen in humans.</title>
        <authorList>
            <person name="Sasaki Y."/>
            <person name="Ishikawa J."/>
            <person name="Yamashita A."/>
            <person name="Oshima K."/>
            <person name="Kenri T."/>
            <person name="Furuya K."/>
            <person name="Yoshino C."/>
            <person name="Horino A."/>
            <person name="Shiba T."/>
            <person name="Sasaki T."/>
            <person name="Hattori M."/>
        </authorList>
    </citation>
    <scope>NUCLEOTIDE SEQUENCE [LARGE SCALE GENOMIC DNA]</scope>
    <source>
        <strain evidence="7 8">HF-2</strain>
    </source>
</reference>
<comment type="catalytic activity">
    <reaction evidence="5">
        <text>L-glutaminyl-[peptide chain release factor] + S-adenosyl-L-methionine = N(5)-methyl-L-glutaminyl-[peptide chain release factor] + S-adenosyl-L-homocysteine + H(+)</text>
        <dbReference type="Rhea" id="RHEA:42896"/>
        <dbReference type="Rhea" id="RHEA-COMP:10271"/>
        <dbReference type="Rhea" id="RHEA-COMP:10272"/>
        <dbReference type="ChEBI" id="CHEBI:15378"/>
        <dbReference type="ChEBI" id="CHEBI:30011"/>
        <dbReference type="ChEBI" id="CHEBI:57856"/>
        <dbReference type="ChEBI" id="CHEBI:59789"/>
        <dbReference type="ChEBI" id="CHEBI:61891"/>
        <dbReference type="EC" id="2.1.1.297"/>
    </reaction>
</comment>
<organism evidence="7 8">
    <name type="scientific">Malacoplasma penetrans (strain HF-2)</name>
    <name type="common">Mycoplasma penetrans</name>
    <dbReference type="NCBI Taxonomy" id="272633"/>
    <lineage>
        <taxon>Bacteria</taxon>
        <taxon>Bacillati</taxon>
        <taxon>Mycoplasmatota</taxon>
        <taxon>Mycoplasmoidales</taxon>
        <taxon>Mycoplasmoidaceae</taxon>
        <taxon>Malacoplasma</taxon>
    </lineage>
</organism>
<dbReference type="InterPro" id="IPR019874">
    <property type="entry name" value="RF_methyltr_PrmC"/>
</dbReference>
<evidence type="ECO:0000256" key="4">
    <source>
        <dbReference type="ARBA" id="ARBA00022691"/>
    </source>
</evidence>